<dbReference type="PANTHER" id="PTHR10890:SF3">
    <property type="entry name" value="CYSTEINE--TRNA LIGASE, CYTOPLASMIC"/>
    <property type="match status" value="1"/>
</dbReference>
<evidence type="ECO:0000256" key="11">
    <source>
        <dbReference type="ARBA" id="ARBA00023146"/>
    </source>
</evidence>
<dbReference type="InterPro" id="IPR024909">
    <property type="entry name" value="Cys-tRNA/MSH_ligase"/>
</dbReference>
<dbReference type="GO" id="GO:0006423">
    <property type="term" value="P:cysteinyl-tRNA aminoacylation"/>
    <property type="evidence" value="ECO:0007669"/>
    <property type="project" value="UniProtKB-UniRule"/>
</dbReference>
<evidence type="ECO:0000256" key="9">
    <source>
        <dbReference type="ARBA" id="ARBA00022840"/>
    </source>
</evidence>
<keyword evidence="6 12" id="KW-0479">Metal-binding</keyword>
<comment type="caution">
    <text evidence="14">The sequence shown here is derived from an EMBL/GenBank/DDBJ whole genome shotgun (WGS) entry which is preliminary data.</text>
</comment>
<keyword evidence="15" id="KW-1185">Reference proteome</keyword>
<dbReference type="NCBIfam" id="TIGR00435">
    <property type="entry name" value="cysS"/>
    <property type="match status" value="1"/>
</dbReference>
<dbReference type="AlphaFoldDB" id="F2B8V4"/>
<keyword evidence="4 12" id="KW-0963">Cytoplasm</keyword>
<feature type="binding site" evidence="12">
    <location>
        <position position="255"/>
    </location>
    <ligand>
        <name>Zn(2+)</name>
        <dbReference type="ChEBI" id="CHEBI:29105"/>
    </ligand>
</feature>
<dbReference type="InterPro" id="IPR015803">
    <property type="entry name" value="Cys-tRNA-ligase"/>
</dbReference>
<dbReference type="Gene3D" id="3.40.50.620">
    <property type="entry name" value="HUPs"/>
    <property type="match status" value="1"/>
</dbReference>
<comment type="cofactor">
    <cofactor evidence="12">
        <name>Zn(2+)</name>
        <dbReference type="ChEBI" id="CHEBI:29105"/>
    </cofactor>
    <text evidence="12">Binds 1 zinc ion per subunit.</text>
</comment>
<dbReference type="Pfam" id="PF23493">
    <property type="entry name" value="CysS_C"/>
    <property type="match status" value="1"/>
</dbReference>
<dbReference type="GO" id="GO:0005524">
    <property type="term" value="F:ATP binding"/>
    <property type="evidence" value="ECO:0007669"/>
    <property type="project" value="UniProtKB-UniRule"/>
</dbReference>
<evidence type="ECO:0000256" key="10">
    <source>
        <dbReference type="ARBA" id="ARBA00022917"/>
    </source>
</evidence>
<evidence type="ECO:0000256" key="7">
    <source>
        <dbReference type="ARBA" id="ARBA00022741"/>
    </source>
</evidence>
<dbReference type="InterPro" id="IPR009080">
    <property type="entry name" value="tRNAsynth_Ia_anticodon-bd"/>
</dbReference>
<comment type="catalytic activity">
    <reaction evidence="12">
        <text>tRNA(Cys) + L-cysteine + ATP = L-cysteinyl-tRNA(Cys) + AMP + diphosphate</text>
        <dbReference type="Rhea" id="RHEA:17773"/>
        <dbReference type="Rhea" id="RHEA-COMP:9661"/>
        <dbReference type="Rhea" id="RHEA-COMP:9679"/>
        <dbReference type="ChEBI" id="CHEBI:30616"/>
        <dbReference type="ChEBI" id="CHEBI:33019"/>
        <dbReference type="ChEBI" id="CHEBI:35235"/>
        <dbReference type="ChEBI" id="CHEBI:78442"/>
        <dbReference type="ChEBI" id="CHEBI:78517"/>
        <dbReference type="ChEBI" id="CHEBI:456215"/>
        <dbReference type="EC" id="6.1.1.16"/>
    </reaction>
</comment>
<comment type="subcellular location">
    <subcellularLocation>
        <location evidence="1 12">Cytoplasm</location>
    </subcellularLocation>
</comment>
<keyword evidence="9 12" id="KW-0067">ATP-binding</keyword>
<keyword evidence="11 12" id="KW-0030">Aminoacyl-tRNA synthetase</keyword>
<evidence type="ECO:0000313" key="14">
    <source>
        <dbReference type="EMBL" id="EGF12139.1"/>
    </source>
</evidence>
<evidence type="ECO:0000256" key="6">
    <source>
        <dbReference type="ARBA" id="ARBA00022723"/>
    </source>
</evidence>
<dbReference type="FunFam" id="3.40.50.620:FF:000009">
    <property type="entry name" value="Cysteine--tRNA ligase"/>
    <property type="match status" value="1"/>
</dbReference>
<evidence type="ECO:0000256" key="2">
    <source>
        <dbReference type="ARBA" id="ARBA00005594"/>
    </source>
</evidence>
<feature type="domain" description="Cysteinyl-tRNA synthetase class Ia DALR" evidence="13">
    <location>
        <begin position="380"/>
        <end position="435"/>
    </location>
</feature>
<evidence type="ECO:0000256" key="8">
    <source>
        <dbReference type="ARBA" id="ARBA00022833"/>
    </source>
</evidence>
<evidence type="ECO:0000256" key="3">
    <source>
        <dbReference type="ARBA" id="ARBA00011245"/>
    </source>
</evidence>
<dbReference type="PRINTS" id="PR00983">
    <property type="entry name" value="TRNASYNTHCYS"/>
</dbReference>
<dbReference type="SMART" id="SM00840">
    <property type="entry name" value="DALR_2"/>
    <property type="match status" value="1"/>
</dbReference>
<dbReference type="SUPFAM" id="SSF52374">
    <property type="entry name" value="Nucleotidylyl transferase"/>
    <property type="match status" value="1"/>
</dbReference>
<dbReference type="STRING" id="267212.GCA_001063965_00190"/>
<comment type="similarity">
    <text evidence="2 12">Belongs to the class-I aminoacyl-tRNA synthetase family.</text>
</comment>
<feature type="binding site" evidence="12">
    <location>
        <position position="230"/>
    </location>
    <ligand>
        <name>Zn(2+)</name>
        <dbReference type="ChEBI" id="CHEBI:29105"/>
    </ligand>
</feature>
<keyword evidence="8 12" id="KW-0862">Zinc</keyword>
<dbReference type="GO" id="GO:0005829">
    <property type="term" value="C:cytosol"/>
    <property type="evidence" value="ECO:0007669"/>
    <property type="project" value="TreeGrafter"/>
</dbReference>
<dbReference type="SUPFAM" id="SSF47323">
    <property type="entry name" value="Anticodon-binding domain of a subclass of class I aminoacyl-tRNA synthetases"/>
    <property type="match status" value="1"/>
</dbReference>
<dbReference type="EMBL" id="AFAY01000003">
    <property type="protein sequence ID" value="EGF12139.1"/>
    <property type="molecule type" value="Genomic_DNA"/>
</dbReference>
<keyword evidence="10 12" id="KW-0648">Protein biosynthesis</keyword>
<feature type="binding site" evidence="12">
    <location>
        <position position="259"/>
    </location>
    <ligand>
        <name>Zn(2+)</name>
        <dbReference type="ChEBI" id="CHEBI:29105"/>
    </ligand>
</feature>
<dbReference type="HAMAP" id="MF_00041">
    <property type="entry name" value="Cys_tRNA_synth"/>
    <property type="match status" value="1"/>
</dbReference>
<proteinExistence type="inferred from homology"/>
<keyword evidence="7 12" id="KW-0547">Nucleotide-binding</keyword>
<dbReference type="InterPro" id="IPR056411">
    <property type="entry name" value="CysS_C"/>
</dbReference>
<dbReference type="HOGENOM" id="CLU_013528_0_1_4"/>
<sequence>MIHYWFYPSNQHDNYTINTKPMLNLYNTLTRQKEAFSPIDPANVRMYVCGMTVYDYCHLGHARVMVVFDMIARWLRECGYPLTYVRNITDIDDKIIARAAENGETIGELTARFIAAMHEDADALGVLRPDLEPKATENIPQMIAMIESLIQKGKAYPAANGDVYYAVREFPAYGQLSGKSLDDLRAGERVEVDGFKRDPLDFVLWKAAKAGEPAWESPWGQGRPGWHIECSAMSENLFGDTFDIHGGGADLQFPHHENEIAQSVGASGHTCGHDHTLTHHGKPVASHVKYWLHNGFIRVDGEKMSKSLGNFFTIRDVLKQYDPEVVRFFILRAHYRSPLNYSDAHLDDAKGALARLYTALKNTPPAGFALSETANNYTRRFYAAMNDDFGTVEAVAVLFELAGEVNKTRDAALSGCLKALGGIIGLLQRDPTEFLQGGTASDGLSNEEIENLIAMRKQARADKNWAESDRIRDLLTAQNIILEDSAGITTWRRG</sequence>
<dbReference type="Gene3D" id="1.20.120.1910">
    <property type="entry name" value="Cysteine-tRNA ligase, C-terminal anti-codon recognition domain"/>
    <property type="match status" value="1"/>
</dbReference>
<name>F2B8V4_9NEIS</name>
<evidence type="ECO:0000259" key="13">
    <source>
        <dbReference type="SMART" id="SM00840"/>
    </source>
</evidence>
<evidence type="ECO:0000256" key="1">
    <source>
        <dbReference type="ARBA" id="ARBA00004496"/>
    </source>
</evidence>
<evidence type="ECO:0000313" key="15">
    <source>
        <dbReference type="Proteomes" id="UP000004105"/>
    </source>
</evidence>
<dbReference type="Pfam" id="PF09190">
    <property type="entry name" value="DALR_2"/>
    <property type="match status" value="1"/>
</dbReference>
<dbReference type="EC" id="6.1.1.16" evidence="12"/>
<dbReference type="GO" id="GO:0008270">
    <property type="term" value="F:zinc ion binding"/>
    <property type="evidence" value="ECO:0007669"/>
    <property type="project" value="UniProtKB-UniRule"/>
</dbReference>
<evidence type="ECO:0000256" key="12">
    <source>
        <dbReference type="HAMAP-Rule" id="MF_00041"/>
    </source>
</evidence>
<dbReference type="PANTHER" id="PTHR10890">
    <property type="entry name" value="CYSTEINYL-TRNA SYNTHETASE"/>
    <property type="match status" value="1"/>
</dbReference>
<reference evidence="14 15" key="1">
    <citation type="submission" date="2011-02" db="EMBL/GenBank/DDBJ databases">
        <authorList>
            <person name="Muzny D."/>
            <person name="Qin X."/>
            <person name="Deng J."/>
            <person name="Jiang H."/>
            <person name="Liu Y."/>
            <person name="Qu J."/>
            <person name="Song X.-Z."/>
            <person name="Zhang L."/>
            <person name="Thornton R."/>
            <person name="Coyle M."/>
            <person name="Francisco L."/>
            <person name="Jackson L."/>
            <person name="Javaid M."/>
            <person name="Korchina V."/>
            <person name="Kovar C."/>
            <person name="Mata R."/>
            <person name="Mathew T."/>
            <person name="Ngo R."/>
            <person name="Nguyen L."/>
            <person name="Nguyen N."/>
            <person name="Okwuonu G."/>
            <person name="Ongeri F."/>
            <person name="Pham C."/>
            <person name="Simmons D."/>
            <person name="Wilczek-Boney K."/>
            <person name="Hale W."/>
            <person name="Jakkamsetti A."/>
            <person name="Pham P."/>
            <person name="Ruth R."/>
            <person name="San Lucas F."/>
            <person name="Warren J."/>
            <person name="Zhang J."/>
            <person name="Zhao Z."/>
            <person name="Zhou C."/>
            <person name="Zhu D."/>
            <person name="Lee S."/>
            <person name="Bess C."/>
            <person name="Blankenburg K."/>
            <person name="Forbes L."/>
            <person name="Fu Q."/>
            <person name="Gubbala S."/>
            <person name="Hirani K."/>
            <person name="Jayaseelan J.C."/>
            <person name="Lara F."/>
            <person name="Munidasa M."/>
            <person name="Palculict T."/>
            <person name="Patil S."/>
            <person name="Pu L.-L."/>
            <person name="Saada N."/>
            <person name="Tang L."/>
            <person name="Weissenberger G."/>
            <person name="Zhu Y."/>
            <person name="Hemphill L."/>
            <person name="Shang Y."/>
            <person name="Youmans B."/>
            <person name="Ayvaz T."/>
            <person name="Ross M."/>
            <person name="Santibanez J."/>
            <person name="Aqrawi P."/>
            <person name="Gross S."/>
            <person name="Joshi V."/>
            <person name="Fowler G."/>
            <person name="Nazareth L."/>
            <person name="Reid J."/>
            <person name="Worley K."/>
            <person name="Petrosino J."/>
            <person name="Highlander S."/>
            <person name="Gibbs R."/>
        </authorList>
    </citation>
    <scope>NUCLEOTIDE SEQUENCE [LARGE SCALE GENOMIC DNA]</scope>
    <source>
        <strain evidence="14 15">ATCC BAA-1200</strain>
    </source>
</reference>
<feature type="binding site" evidence="12">
    <location>
        <position position="306"/>
    </location>
    <ligand>
        <name>ATP</name>
        <dbReference type="ChEBI" id="CHEBI:30616"/>
    </ligand>
</feature>
<dbReference type="InterPro" id="IPR015273">
    <property type="entry name" value="Cys-tRNA-synt_Ia_DALR"/>
</dbReference>
<organism evidence="14 15">
    <name type="scientific">Neisseria bacilliformis ATCC BAA-1200</name>
    <dbReference type="NCBI Taxonomy" id="888742"/>
    <lineage>
        <taxon>Bacteria</taxon>
        <taxon>Pseudomonadati</taxon>
        <taxon>Pseudomonadota</taxon>
        <taxon>Betaproteobacteria</taxon>
        <taxon>Neisseriales</taxon>
        <taxon>Neisseriaceae</taxon>
        <taxon>Neisseria</taxon>
    </lineage>
</organism>
<evidence type="ECO:0000256" key="5">
    <source>
        <dbReference type="ARBA" id="ARBA00022598"/>
    </source>
</evidence>
<keyword evidence="5 12" id="KW-0436">Ligase</keyword>
<dbReference type="CDD" id="cd07963">
    <property type="entry name" value="Anticodon_Ia_Cys"/>
    <property type="match status" value="1"/>
</dbReference>
<comment type="subunit">
    <text evidence="3 12">Monomer.</text>
</comment>
<protein>
    <recommendedName>
        <fullName evidence="12">Cysteine--tRNA ligase</fullName>
        <ecNumber evidence="12">6.1.1.16</ecNumber>
    </recommendedName>
    <alternativeName>
        <fullName evidence="12">Cysteinyl-tRNA synthetase</fullName>
        <shortName evidence="12">CysRS</shortName>
    </alternativeName>
</protein>
<dbReference type="Proteomes" id="UP000004105">
    <property type="component" value="Unassembled WGS sequence"/>
</dbReference>
<dbReference type="InterPro" id="IPR032678">
    <property type="entry name" value="tRNA-synt_1_cat_dom"/>
</dbReference>
<feature type="binding site" evidence="12">
    <location>
        <position position="49"/>
    </location>
    <ligand>
        <name>Zn(2+)</name>
        <dbReference type="ChEBI" id="CHEBI:29105"/>
    </ligand>
</feature>
<gene>
    <name evidence="12 14" type="primary">cysS</name>
    <name evidence="14" type="ORF">HMPREF9123_0119</name>
</gene>
<dbReference type="InterPro" id="IPR014729">
    <property type="entry name" value="Rossmann-like_a/b/a_fold"/>
</dbReference>
<accession>F2B8V4</accession>
<evidence type="ECO:0000256" key="4">
    <source>
        <dbReference type="ARBA" id="ARBA00022490"/>
    </source>
</evidence>
<feature type="short sequence motif" description="'KMSKS' region" evidence="12">
    <location>
        <begin position="303"/>
        <end position="307"/>
    </location>
</feature>
<dbReference type="Pfam" id="PF01406">
    <property type="entry name" value="tRNA-synt_1e"/>
    <property type="match status" value="1"/>
</dbReference>
<feature type="short sequence motif" description="'HIGH' region" evidence="12">
    <location>
        <begin position="51"/>
        <end position="61"/>
    </location>
</feature>
<dbReference type="GO" id="GO:0004817">
    <property type="term" value="F:cysteine-tRNA ligase activity"/>
    <property type="evidence" value="ECO:0007669"/>
    <property type="project" value="UniProtKB-UniRule"/>
</dbReference>
<dbReference type="CDD" id="cd00672">
    <property type="entry name" value="CysRS_core"/>
    <property type="match status" value="1"/>
</dbReference>